<proteinExistence type="inferred from homology"/>
<evidence type="ECO:0000256" key="5">
    <source>
        <dbReference type="ARBA" id="ARBA00022694"/>
    </source>
</evidence>
<keyword evidence="4" id="KW-0963">Cytoplasm</keyword>
<keyword evidence="5" id="KW-0819">tRNA processing</keyword>
<accession>A0ABS2T3R7</accession>
<gene>
    <name evidence="11" type="ORF">JOC54_004407</name>
</gene>
<keyword evidence="6" id="KW-0479">Metal-binding</keyword>
<comment type="similarity">
    <text evidence="2">Belongs to the TsaE family.</text>
</comment>
<name>A0ABS2T3R7_9BACI</name>
<dbReference type="Gene3D" id="3.40.50.300">
    <property type="entry name" value="P-loop containing nucleotide triphosphate hydrolases"/>
    <property type="match status" value="1"/>
</dbReference>
<sequence>MKQWIMQSHSVEETMEIAYQLGMKLVSGDCITLEGDLGAGKTHFTKGVAKALEIDTVVTSPTFTIIKEYAGSLSLYHMDVYRAGEEAYDLGLEEYFYGSGVTVVEWPQIIEDIIPRARFTCEIRKIDDQQREIIIGGIGLEYEKRIEELRK</sequence>
<evidence type="ECO:0000313" key="11">
    <source>
        <dbReference type="EMBL" id="MBM7841107.1"/>
    </source>
</evidence>
<evidence type="ECO:0000256" key="2">
    <source>
        <dbReference type="ARBA" id="ARBA00007599"/>
    </source>
</evidence>
<comment type="caution">
    <text evidence="11">The sequence shown here is derived from an EMBL/GenBank/DDBJ whole genome shotgun (WGS) entry which is preliminary data.</text>
</comment>
<evidence type="ECO:0000256" key="7">
    <source>
        <dbReference type="ARBA" id="ARBA00022741"/>
    </source>
</evidence>
<dbReference type="Pfam" id="PF02367">
    <property type="entry name" value="TsaE"/>
    <property type="match status" value="1"/>
</dbReference>
<evidence type="ECO:0000313" key="12">
    <source>
        <dbReference type="Proteomes" id="UP001179280"/>
    </source>
</evidence>
<evidence type="ECO:0000256" key="8">
    <source>
        <dbReference type="ARBA" id="ARBA00022840"/>
    </source>
</evidence>
<keyword evidence="12" id="KW-1185">Reference proteome</keyword>
<dbReference type="NCBIfam" id="TIGR00150">
    <property type="entry name" value="T6A_YjeE"/>
    <property type="match status" value="1"/>
</dbReference>
<keyword evidence="8" id="KW-0067">ATP-binding</keyword>
<comment type="subcellular location">
    <subcellularLocation>
        <location evidence="1">Cytoplasm</location>
    </subcellularLocation>
</comment>
<dbReference type="InterPro" id="IPR003442">
    <property type="entry name" value="T6A_TsaE"/>
</dbReference>
<keyword evidence="9" id="KW-0460">Magnesium</keyword>
<protein>
    <recommendedName>
        <fullName evidence="3">tRNA threonylcarbamoyladenosine biosynthesis protein TsaE</fullName>
    </recommendedName>
    <alternativeName>
        <fullName evidence="10">t(6)A37 threonylcarbamoyladenosine biosynthesis protein TsaE</fullName>
    </alternativeName>
</protein>
<dbReference type="PANTHER" id="PTHR33540">
    <property type="entry name" value="TRNA THREONYLCARBAMOYLADENOSINE BIOSYNTHESIS PROTEIN TSAE"/>
    <property type="match status" value="1"/>
</dbReference>
<reference evidence="11" key="1">
    <citation type="submission" date="2021-01" db="EMBL/GenBank/DDBJ databases">
        <title>Genomic Encyclopedia of Type Strains, Phase IV (KMG-IV): sequencing the most valuable type-strain genomes for metagenomic binning, comparative biology and taxonomic classification.</title>
        <authorList>
            <person name="Goeker M."/>
        </authorList>
    </citation>
    <scope>NUCLEOTIDE SEQUENCE</scope>
    <source>
        <strain evidence="11">DSM 21943</strain>
    </source>
</reference>
<keyword evidence="7" id="KW-0547">Nucleotide-binding</keyword>
<dbReference type="PANTHER" id="PTHR33540:SF2">
    <property type="entry name" value="TRNA THREONYLCARBAMOYLADENOSINE BIOSYNTHESIS PROTEIN TSAE"/>
    <property type="match status" value="1"/>
</dbReference>
<evidence type="ECO:0000256" key="4">
    <source>
        <dbReference type="ARBA" id="ARBA00022490"/>
    </source>
</evidence>
<evidence type="ECO:0000256" key="9">
    <source>
        <dbReference type="ARBA" id="ARBA00022842"/>
    </source>
</evidence>
<evidence type="ECO:0000256" key="3">
    <source>
        <dbReference type="ARBA" id="ARBA00019010"/>
    </source>
</evidence>
<organism evidence="11 12">
    <name type="scientific">Shouchella xiaoxiensis</name>
    <dbReference type="NCBI Taxonomy" id="766895"/>
    <lineage>
        <taxon>Bacteria</taxon>
        <taxon>Bacillati</taxon>
        <taxon>Bacillota</taxon>
        <taxon>Bacilli</taxon>
        <taxon>Bacillales</taxon>
        <taxon>Bacillaceae</taxon>
        <taxon>Shouchella</taxon>
    </lineage>
</organism>
<dbReference type="InterPro" id="IPR027417">
    <property type="entry name" value="P-loop_NTPase"/>
</dbReference>
<evidence type="ECO:0000256" key="6">
    <source>
        <dbReference type="ARBA" id="ARBA00022723"/>
    </source>
</evidence>
<dbReference type="RefSeq" id="WP_035421248.1">
    <property type="nucleotide sequence ID" value="NZ_JAFBCV010000022.1"/>
</dbReference>
<evidence type="ECO:0000256" key="1">
    <source>
        <dbReference type="ARBA" id="ARBA00004496"/>
    </source>
</evidence>
<evidence type="ECO:0000256" key="10">
    <source>
        <dbReference type="ARBA" id="ARBA00032441"/>
    </source>
</evidence>
<dbReference type="Proteomes" id="UP001179280">
    <property type="component" value="Unassembled WGS sequence"/>
</dbReference>
<dbReference type="SUPFAM" id="SSF52540">
    <property type="entry name" value="P-loop containing nucleoside triphosphate hydrolases"/>
    <property type="match status" value="1"/>
</dbReference>
<dbReference type="EMBL" id="JAFBCV010000022">
    <property type="protein sequence ID" value="MBM7841107.1"/>
    <property type="molecule type" value="Genomic_DNA"/>
</dbReference>